<organism evidence="3 4">
    <name type="scientific">Streptomyces gossypii</name>
    <dbReference type="NCBI Taxonomy" id="2883101"/>
    <lineage>
        <taxon>Bacteria</taxon>
        <taxon>Bacillati</taxon>
        <taxon>Actinomycetota</taxon>
        <taxon>Actinomycetes</taxon>
        <taxon>Kitasatosporales</taxon>
        <taxon>Streptomycetaceae</taxon>
        <taxon>Streptomyces</taxon>
    </lineage>
</organism>
<dbReference type="RefSeq" id="WP_260216658.1">
    <property type="nucleotide sequence ID" value="NZ_JAJAGO010000003.1"/>
</dbReference>
<sequence length="191" mass="19912">MCVSRRRAVLRCLTALAFSAMVLTGCNGGGGGQADATAPETSATPSTSADETVSRPPTPGANTDPDDTSASNSEAPWAGTKQFVQIEDARTSDGQTYLSVRPAQKEAMTHPHEAWVVVPGEGSYTTVPMAEDARILLSVPLGDGKHAASYSQAELVSRLTALSSSVRSGVGYDLSFDGEGQVTRLQSLYTS</sequence>
<feature type="chain" id="PRO_5046625463" description="Lipoprotein" evidence="2">
    <location>
        <begin position="23"/>
        <end position="191"/>
    </location>
</feature>
<evidence type="ECO:0000313" key="3">
    <source>
        <dbReference type="EMBL" id="MCT2589651.1"/>
    </source>
</evidence>
<reference evidence="3 4" key="1">
    <citation type="submission" date="2021-10" db="EMBL/GenBank/DDBJ databases">
        <title>Streptomyces gossypii sp. nov., isolated from soil collected from cotton field.</title>
        <authorList>
            <person name="Ge X."/>
            <person name="Chen X."/>
            <person name="Liu W."/>
        </authorList>
    </citation>
    <scope>NUCLEOTIDE SEQUENCE [LARGE SCALE GENOMIC DNA]</scope>
    <source>
        <strain evidence="3 4">N2-109</strain>
    </source>
</reference>
<gene>
    <name evidence="3" type="ORF">LHJ74_06895</name>
</gene>
<feature type="region of interest" description="Disordered" evidence="1">
    <location>
        <begin position="30"/>
        <end position="80"/>
    </location>
</feature>
<proteinExistence type="predicted"/>
<evidence type="ECO:0008006" key="5">
    <source>
        <dbReference type="Google" id="ProtNLM"/>
    </source>
</evidence>
<dbReference type="Proteomes" id="UP001156389">
    <property type="component" value="Unassembled WGS sequence"/>
</dbReference>
<feature type="signal peptide" evidence="2">
    <location>
        <begin position="1"/>
        <end position="22"/>
    </location>
</feature>
<accession>A0ABT2JP96</accession>
<keyword evidence="4" id="KW-1185">Reference proteome</keyword>
<protein>
    <recommendedName>
        <fullName evidence="5">Lipoprotein</fullName>
    </recommendedName>
</protein>
<evidence type="ECO:0000313" key="4">
    <source>
        <dbReference type="Proteomes" id="UP001156389"/>
    </source>
</evidence>
<feature type="compositionally biased region" description="Low complexity" evidence="1">
    <location>
        <begin position="34"/>
        <end position="51"/>
    </location>
</feature>
<comment type="caution">
    <text evidence="3">The sequence shown here is derived from an EMBL/GenBank/DDBJ whole genome shotgun (WGS) entry which is preliminary data.</text>
</comment>
<evidence type="ECO:0000256" key="2">
    <source>
        <dbReference type="SAM" id="SignalP"/>
    </source>
</evidence>
<name>A0ABT2JP96_9ACTN</name>
<dbReference type="EMBL" id="JAJAGO010000003">
    <property type="protein sequence ID" value="MCT2589651.1"/>
    <property type="molecule type" value="Genomic_DNA"/>
</dbReference>
<evidence type="ECO:0000256" key="1">
    <source>
        <dbReference type="SAM" id="MobiDB-lite"/>
    </source>
</evidence>
<dbReference type="PROSITE" id="PS51257">
    <property type="entry name" value="PROKAR_LIPOPROTEIN"/>
    <property type="match status" value="1"/>
</dbReference>
<keyword evidence="2" id="KW-0732">Signal</keyword>